<dbReference type="Gene3D" id="3.30.1490.300">
    <property type="match status" value="1"/>
</dbReference>
<dbReference type="Gene3D" id="3.30.420.40">
    <property type="match status" value="2"/>
</dbReference>
<proteinExistence type="predicted"/>
<keyword evidence="3" id="KW-1185">Reference proteome</keyword>
<reference evidence="2 3" key="1">
    <citation type="submission" date="2019-02" db="EMBL/GenBank/DDBJ databases">
        <title>Deep-cultivation of Planctomycetes and their phenomic and genomic characterization uncovers novel biology.</title>
        <authorList>
            <person name="Wiegand S."/>
            <person name="Jogler M."/>
            <person name="Boedeker C."/>
            <person name="Pinto D."/>
            <person name="Vollmers J."/>
            <person name="Rivas-Marin E."/>
            <person name="Kohn T."/>
            <person name="Peeters S.H."/>
            <person name="Heuer A."/>
            <person name="Rast P."/>
            <person name="Oberbeckmann S."/>
            <person name="Bunk B."/>
            <person name="Jeske O."/>
            <person name="Meyerdierks A."/>
            <person name="Storesund J.E."/>
            <person name="Kallscheuer N."/>
            <person name="Luecker S."/>
            <person name="Lage O.M."/>
            <person name="Pohl T."/>
            <person name="Merkel B.J."/>
            <person name="Hornburger P."/>
            <person name="Mueller R.-W."/>
            <person name="Bruemmer F."/>
            <person name="Labrenz M."/>
            <person name="Spormann A.M."/>
            <person name="Op Den Camp H."/>
            <person name="Overmann J."/>
            <person name="Amann R."/>
            <person name="Jetten M.S.M."/>
            <person name="Mascher T."/>
            <person name="Medema M.H."/>
            <person name="Devos D.P."/>
            <person name="Kaster A.-K."/>
            <person name="Ovreas L."/>
            <person name="Rohde M."/>
            <person name="Galperin M.Y."/>
            <person name="Jogler C."/>
        </authorList>
    </citation>
    <scope>NUCLEOTIDE SEQUENCE [LARGE SCALE GENOMIC DNA]</scope>
    <source>
        <strain evidence="2 3">Mal64</strain>
    </source>
</reference>
<dbReference type="SUPFAM" id="SSF53067">
    <property type="entry name" value="Actin-like ATPase domain"/>
    <property type="match status" value="2"/>
</dbReference>
<comment type="caution">
    <text evidence="2">The sequence shown here is derived from an EMBL/GenBank/DDBJ whole genome shotgun (WGS) entry which is preliminary data.</text>
</comment>
<evidence type="ECO:0000256" key="1">
    <source>
        <dbReference type="SAM" id="MobiDB-lite"/>
    </source>
</evidence>
<dbReference type="InterPro" id="IPR050696">
    <property type="entry name" value="FtsA/MreB"/>
</dbReference>
<dbReference type="CDD" id="cd24049">
    <property type="entry name" value="ASKHA_NBD_PilM"/>
    <property type="match status" value="1"/>
</dbReference>
<evidence type="ECO:0000313" key="2">
    <source>
        <dbReference type="EMBL" id="TWT90683.1"/>
    </source>
</evidence>
<feature type="compositionally biased region" description="Basic and acidic residues" evidence="1">
    <location>
        <begin position="528"/>
        <end position="543"/>
    </location>
</feature>
<dbReference type="AlphaFoldDB" id="A0A5C5ZWM9"/>
<feature type="compositionally biased region" description="Acidic residues" evidence="1">
    <location>
        <begin position="545"/>
        <end position="572"/>
    </location>
</feature>
<name>A0A5C5ZWM9_9BACT</name>
<dbReference type="EMBL" id="SJPQ01000001">
    <property type="protein sequence ID" value="TWT90683.1"/>
    <property type="molecule type" value="Genomic_DNA"/>
</dbReference>
<accession>A0A5C5ZWM9</accession>
<dbReference type="InterPro" id="IPR043129">
    <property type="entry name" value="ATPase_NBD"/>
</dbReference>
<protein>
    <submittedName>
        <fullName evidence="2">Competence protein A</fullName>
    </submittedName>
</protein>
<dbReference type="NCBIfam" id="TIGR01175">
    <property type="entry name" value="pilM"/>
    <property type="match status" value="1"/>
</dbReference>
<feature type="region of interest" description="Disordered" evidence="1">
    <location>
        <begin position="654"/>
        <end position="691"/>
    </location>
</feature>
<feature type="region of interest" description="Disordered" evidence="1">
    <location>
        <begin position="528"/>
        <end position="585"/>
    </location>
</feature>
<gene>
    <name evidence="2" type="ORF">Mal64_10780</name>
</gene>
<dbReference type="Proteomes" id="UP000315440">
    <property type="component" value="Unassembled WGS sequence"/>
</dbReference>
<sequence>MAKTGAVWGIDIGQSALKALRCRTHEKESNRLVVEAFDYIEYPKLLSQPDADREELIQEALATFVSRNELKGDEIAMSVAGQTGLARFIKLPPVEAKKIPDIVKYEARQQIPFALEDVVWDYQALKGGSQDEGFALETEVGLFAMKRDQVARSIEPYTKAGIGIDTIQLAPLAVYNWLAFDRLGNLEGAESFDPENPPPSTVVLSIGTDTTDLVITNGFRVWQRNIPIGGSHFTKALTKELKLTFSKAEELKRNATKSKDPKAVFQAMRPVFSDLVAEVQRSIGFFTSNNRGAELKEVVAVGNAMKLPGLTRYLVQNLDIPVEAIEDFPALAGGSVTAVPEFEQNRLSFPVAYGLCVQGLGLSQISTNLLPQEIVTQRLIRAKKPWAVAAAALMMGAMTFSYAQYVSAWRTVDLENDWSQQINTAQGVARQANTLSGTNETLKTQFDDINKISDSLLSNIDGRLLWLELLRALDAAIPRDERPVEEREATAEDVTQREEILITSMDCERFEDLGDWFKQVQSQYEDSKRSQREWQESLPKPEPEAPAEGEEVAEDETAAFPEEESLAGEAEADSGPTGPGWVIQLEGHHFHNDGGVNEGEQFVIRTLLTKLEEGGFMLPDGIDGELVEVSFKQFGISHPVVVTENKIVTVQYDPNAVSEEDTQGRGSSRSSRGGFRSPRGGNPRGNDELEQPEIWTLRRYDFIVQFAWADTPRYQRLKNAEEAAPDADDQFAGVNP</sequence>
<dbReference type="InterPro" id="IPR005883">
    <property type="entry name" value="PilM"/>
</dbReference>
<dbReference type="OrthoDB" id="9768127at2"/>
<organism evidence="2 3">
    <name type="scientific">Pseudobythopirellula maris</name>
    <dbReference type="NCBI Taxonomy" id="2527991"/>
    <lineage>
        <taxon>Bacteria</taxon>
        <taxon>Pseudomonadati</taxon>
        <taxon>Planctomycetota</taxon>
        <taxon>Planctomycetia</taxon>
        <taxon>Pirellulales</taxon>
        <taxon>Lacipirellulaceae</taxon>
        <taxon>Pseudobythopirellula</taxon>
    </lineage>
</organism>
<dbReference type="PANTHER" id="PTHR32432">
    <property type="entry name" value="CELL DIVISION PROTEIN FTSA-RELATED"/>
    <property type="match status" value="1"/>
</dbReference>
<evidence type="ECO:0000313" key="3">
    <source>
        <dbReference type="Proteomes" id="UP000315440"/>
    </source>
</evidence>
<dbReference type="RefSeq" id="WP_146397774.1">
    <property type="nucleotide sequence ID" value="NZ_SJPQ01000001.1"/>
</dbReference>
<dbReference type="PANTHER" id="PTHR32432:SF3">
    <property type="entry name" value="ETHANOLAMINE UTILIZATION PROTEIN EUTJ"/>
    <property type="match status" value="1"/>
</dbReference>
<dbReference type="Pfam" id="PF11104">
    <property type="entry name" value="PilM_2"/>
    <property type="match status" value="1"/>
</dbReference>
<feature type="compositionally biased region" description="Low complexity" evidence="1">
    <location>
        <begin position="664"/>
        <end position="681"/>
    </location>
</feature>